<feature type="domain" description="PLD phosphodiesterase" evidence="14">
    <location>
        <begin position="411"/>
        <end position="438"/>
    </location>
</feature>
<feature type="transmembrane region" description="Helical" evidence="13">
    <location>
        <begin position="52"/>
        <end position="71"/>
    </location>
</feature>
<dbReference type="InterPro" id="IPR025202">
    <property type="entry name" value="PLD-like_dom"/>
</dbReference>
<dbReference type="Proteomes" id="UP000431092">
    <property type="component" value="Unassembled WGS sequence"/>
</dbReference>
<dbReference type="PROSITE" id="PS50035">
    <property type="entry name" value="PLD"/>
    <property type="match status" value="2"/>
</dbReference>
<dbReference type="PANTHER" id="PTHR21248:SF22">
    <property type="entry name" value="PHOSPHOLIPASE D"/>
    <property type="match status" value="1"/>
</dbReference>
<reference evidence="15 16" key="1">
    <citation type="submission" date="2019-11" db="EMBL/GenBank/DDBJ databases">
        <title>Whole genome sequencing identifies a novel species of the genus Arsenicicoccus isolated from human blood.</title>
        <authorList>
            <person name="Jeong J.H."/>
            <person name="Kweon O.J."/>
            <person name="Kim H.R."/>
            <person name="Kim T.-H."/>
            <person name="Ha S.-M."/>
            <person name="Lee M.-K."/>
        </authorList>
    </citation>
    <scope>NUCLEOTIDE SEQUENCE [LARGE SCALE GENOMIC DNA]</scope>
    <source>
        <strain evidence="15 16">MKL-02</strain>
    </source>
</reference>
<evidence type="ECO:0000256" key="13">
    <source>
        <dbReference type="SAM" id="Phobius"/>
    </source>
</evidence>
<evidence type="ECO:0000256" key="10">
    <source>
        <dbReference type="ARBA" id="ARBA00023209"/>
    </source>
</evidence>
<keyword evidence="9 13" id="KW-0472">Membrane</keyword>
<dbReference type="RefSeq" id="WP_154593738.1">
    <property type="nucleotide sequence ID" value="NZ_WLVL01000039.1"/>
</dbReference>
<feature type="transmembrane region" description="Helical" evidence="13">
    <location>
        <begin position="20"/>
        <end position="40"/>
    </location>
</feature>
<keyword evidence="11" id="KW-1208">Phospholipid metabolism</keyword>
<comment type="subcellular location">
    <subcellularLocation>
        <location evidence="1">Cell membrane</location>
        <topology evidence="1">Multi-pass membrane protein</topology>
    </subcellularLocation>
</comment>
<keyword evidence="7 13" id="KW-1133">Transmembrane helix</keyword>
<evidence type="ECO:0000259" key="14">
    <source>
        <dbReference type="PROSITE" id="PS50035"/>
    </source>
</evidence>
<evidence type="ECO:0000256" key="3">
    <source>
        <dbReference type="ARBA" id="ARBA00022516"/>
    </source>
</evidence>
<evidence type="ECO:0000256" key="11">
    <source>
        <dbReference type="ARBA" id="ARBA00023264"/>
    </source>
</evidence>
<evidence type="ECO:0000256" key="7">
    <source>
        <dbReference type="ARBA" id="ARBA00022989"/>
    </source>
</evidence>
<evidence type="ECO:0000256" key="2">
    <source>
        <dbReference type="ARBA" id="ARBA00022475"/>
    </source>
</evidence>
<keyword evidence="8" id="KW-0443">Lipid metabolism</keyword>
<evidence type="ECO:0000256" key="4">
    <source>
        <dbReference type="ARBA" id="ARBA00022679"/>
    </source>
</evidence>
<dbReference type="EMBL" id="WLVL01000039">
    <property type="protein sequence ID" value="MTB72457.1"/>
    <property type="molecule type" value="Genomic_DNA"/>
</dbReference>
<dbReference type="Pfam" id="PF13396">
    <property type="entry name" value="PLDc_N"/>
    <property type="match status" value="1"/>
</dbReference>
<gene>
    <name evidence="15" type="primary">cls</name>
    <name evidence="15" type="ORF">GGG17_10855</name>
</gene>
<dbReference type="AlphaFoldDB" id="A0A6I3IFG6"/>
<keyword evidence="4" id="KW-0808">Transferase</keyword>
<dbReference type="PANTHER" id="PTHR21248">
    <property type="entry name" value="CARDIOLIPIN SYNTHASE"/>
    <property type="match status" value="1"/>
</dbReference>
<proteinExistence type="predicted"/>
<organism evidence="15 16">
    <name type="scientific">Arsenicicoccus cauae</name>
    <dbReference type="NCBI Taxonomy" id="2663847"/>
    <lineage>
        <taxon>Bacteria</taxon>
        <taxon>Bacillati</taxon>
        <taxon>Actinomycetota</taxon>
        <taxon>Actinomycetes</taxon>
        <taxon>Micrococcales</taxon>
        <taxon>Intrasporangiaceae</taxon>
        <taxon>Arsenicicoccus</taxon>
    </lineage>
</organism>
<dbReference type="InterPro" id="IPR022924">
    <property type="entry name" value="Cardiolipin_synthase"/>
</dbReference>
<keyword evidence="2" id="KW-1003">Cell membrane</keyword>
<name>A0A6I3IFG6_9MICO</name>
<dbReference type="InterPro" id="IPR027379">
    <property type="entry name" value="CLS_N"/>
</dbReference>
<evidence type="ECO:0000256" key="5">
    <source>
        <dbReference type="ARBA" id="ARBA00022692"/>
    </source>
</evidence>
<evidence type="ECO:0000256" key="9">
    <source>
        <dbReference type="ARBA" id="ARBA00023136"/>
    </source>
</evidence>
<dbReference type="GO" id="GO:0032049">
    <property type="term" value="P:cardiolipin biosynthetic process"/>
    <property type="evidence" value="ECO:0007669"/>
    <property type="project" value="UniProtKB-UniRule"/>
</dbReference>
<evidence type="ECO:0000256" key="1">
    <source>
        <dbReference type="ARBA" id="ARBA00004651"/>
    </source>
</evidence>
<keyword evidence="10" id="KW-0594">Phospholipid biosynthesis</keyword>
<keyword evidence="6" id="KW-0677">Repeat</keyword>
<dbReference type="NCBIfam" id="TIGR04265">
    <property type="entry name" value="bac_cardiolipin"/>
    <property type="match status" value="1"/>
</dbReference>
<feature type="domain" description="PLD phosphodiesterase" evidence="14">
    <location>
        <begin position="229"/>
        <end position="256"/>
    </location>
</feature>
<dbReference type="Pfam" id="PF13091">
    <property type="entry name" value="PLDc_2"/>
    <property type="match status" value="2"/>
</dbReference>
<evidence type="ECO:0000256" key="12">
    <source>
        <dbReference type="NCBIfam" id="TIGR04265"/>
    </source>
</evidence>
<dbReference type="SUPFAM" id="SSF56024">
    <property type="entry name" value="Phospholipase D/nuclease"/>
    <property type="match status" value="2"/>
</dbReference>
<dbReference type="GO" id="GO:0005886">
    <property type="term" value="C:plasma membrane"/>
    <property type="evidence" value="ECO:0007669"/>
    <property type="project" value="UniProtKB-SubCell"/>
</dbReference>
<accession>A0A6I3IFG6</accession>
<sequence length="498" mass="56698">MDWWFGWFGWFDWPPTWGNVGVELLILLDLAFRVVAASVVSNNRRPSSAVAWLLAIFFIPFLGLIAFIVIGSPKLPRRRRNKQRRVSEVILQRTADMDTQGPDSAPPWLEPVARMNRRLGAMPMVAGSDATVETDYVRSLGMMAEEIDLAREYVHAEFYILSLDRTTAPVFDALERAVARGVEVRVLFDHLASLRIPGYRRTIKRLDAMGAQWARMLPFTPFKREILRPDLRNHRKLLIIDGVAGYIGSQNLIDARYGKRRNRRLGREWIDIMARFTGPVVLELDAVFRTDWYSETDELLDVGAAQGLPQARVTGDLYAQCVPSGPGFDAENNLKLFNSLIYNALRSVRMISPYFVPDESLLMAVTTAAQQGLEVELFVSEQGDQFLVHHAQRSYYEILLGAGVVIWMYPQPYVLHAKTLTVDGQTSVIGSSNLDMRSFTLNLEVSALVEGREFAEDLEAFEDQLRSRSRRLELTEWKRRPWHEQVADGFCRLASALM</sequence>
<evidence type="ECO:0000313" key="15">
    <source>
        <dbReference type="EMBL" id="MTB72457.1"/>
    </source>
</evidence>
<dbReference type="InterPro" id="IPR001736">
    <property type="entry name" value="PLipase_D/transphosphatidylase"/>
</dbReference>
<dbReference type="GO" id="GO:0008808">
    <property type="term" value="F:cardiolipin synthase activity"/>
    <property type="evidence" value="ECO:0007669"/>
    <property type="project" value="UniProtKB-UniRule"/>
</dbReference>
<dbReference type="Gene3D" id="3.30.870.10">
    <property type="entry name" value="Endonuclease Chain A"/>
    <property type="match status" value="2"/>
</dbReference>
<dbReference type="EC" id="2.7.8.-" evidence="12"/>
<evidence type="ECO:0000256" key="6">
    <source>
        <dbReference type="ARBA" id="ARBA00022737"/>
    </source>
</evidence>
<protein>
    <recommendedName>
        <fullName evidence="12">Cardiolipin synthase</fullName>
        <ecNumber evidence="12">2.7.8.-</ecNumber>
    </recommendedName>
</protein>
<evidence type="ECO:0000313" key="16">
    <source>
        <dbReference type="Proteomes" id="UP000431092"/>
    </source>
</evidence>
<keyword evidence="16" id="KW-1185">Reference proteome</keyword>
<keyword evidence="3" id="KW-0444">Lipid biosynthesis</keyword>
<comment type="caution">
    <text evidence="15">The sequence shown here is derived from an EMBL/GenBank/DDBJ whole genome shotgun (WGS) entry which is preliminary data.</text>
</comment>
<evidence type="ECO:0000256" key="8">
    <source>
        <dbReference type="ARBA" id="ARBA00023098"/>
    </source>
</evidence>
<keyword evidence="5 13" id="KW-0812">Transmembrane</keyword>
<dbReference type="SMART" id="SM00155">
    <property type="entry name" value="PLDc"/>
    <property type="match status" value="2"/>
</dbReference>